<organism evidence="2">
    <name type="scientific">Streptomyces sp. R21</name>
    <dbReference type="NCBI Taxonomy" id="3238627"/>
    <lineage>
        <taxon>Bacteria</taxon>
        <taxon>Bacillati</taxon>
        <taxon>Actinomycetota</taxon>
        <taxon>Actinomycetes</taxon>
        <taxon>Kitasatosporales</taxon>
        <taxon>Streptomycetaceae</taxon>
        <taxon>Streptomyces</taxon>
    </lineage>
</organism>
<dbReference type="PROSITE" id="PS51186">
    <property type="entry name" value="GNAT"/>
    <property type="match status" value="1"/>
</dbReference>
<dbReference type="AlphaFoldDB" id="A0AB39PIZ9"/>
<dbReference type="EC" id="2.3.-.-" evidence="2"/>
<dbReference type="RefSeq" id="WP_369240912.1">
    <property type="nucleotide sequence ID" value="NZ_CP163435.1"/>
</dbReference>
<dbReference type="Gene3D" id="3.40.630.30">
    <property type="match status" value="1"/>
</dbReference>
<keyword evidence="2" id="KW-0808">Transferase</keyword>
<dbReference type="InterPro" id="IPR016181">
    <property type="entry name" value="Acyl_CoA_acyltransferase"/>
</dbReference>
<dbReference type="EMBL" id="CP163435">
    <property type="protein sequence ID" value="XDQ30715.1"/>
    <property type="molecule type" value="Genomic_DNA"/>
</dbReference>
<accession>A0AB39PIZ9</accession>
<dbReference type="InterPro" id="IPR051908">
    <property type="entry name" value="Ribosomal_N-acetyltransferase"/>
</dbReference>
<dbReference type="PANTHER" id="PTHR43441:SF10">
    <property type="entry name" value="ACETYLTRANSFERASE"/>
    <property type="match status" value="1"/>
</dbReference>
<gene>
    <name evidence="2" type="ORF">AB5J56_41085</name>
</gene>
<protein>
    <submittedName>
        <fullName evidence="2">GNAT family N-acetyltransferase</fullName>
        <ecNumber evidence="2">2.3.-.-</ecNumber>
    </submittedName>
</protein>
<dbReference type="GO" id="GO:0005737">
    <property type="term" value="C:cytoplasm"/>
    <property type="evidence" value="ECO:0007669"/>
    <property type="project" value="TreeGrafter"/>
</dbReference>
<evidence type="ECO:0000259" key="1">
    <source>
        <dbReference type="PROSITE" id="PS51186"/>
    </source>
</evidence>
<dbReference type="GO" id="GO:0008999">
    <property type="term" value="F:protein-N-terminal-alanine acetyltransferase activity"/>
    <property type="evidence" value="ECO:0007669"/>
    <property type="project" value="TreeGrafter"/>
</dbReference>
<dbReference type="SUPFAM" id="SSF55729">
    <property type="entry name" value="Acyl-CoA N-acyltransferases (Nat)"/>
    <property type="match status" value="1"/>
</dbReference>
<dbReference type="PANTHER" id="PTHR43441">
    <property type="entry name" value="RIBOSOMAL-PROTEIN-SERINE ACETYLTRANSFERASE"/>
    <property type="match status" value="1"/>
</dbReference>
<proteinExistence type="predicted"/>
<keyword evidence="2" id="KW-0012">Acyltransferase</keyword>
<dbReference type="Pfam" id="PF13302">
    <property type="entry name" value="Acetyltransf_3"/>
    <property type="match status" value="1"/>
</dbReference>
<feature type="domain" description="N-acetyltransferase" evidence="1">
    <location>
        <begin position="15"/>
        <end position="182"/>
    </location>
</feature>
<dbReference type="InterPro" id="IPR000182">
    <property type="entry name" value="GNAT_dom"/>
</dbReference>
<sequence>MTRLTANATPDAPPLVLRPWQPSDAVALLALNQDSALRRWTSLGVHDEASAARWVREQREGREAGTHLGFAVLEAQGRADDGELAGHVVLKRRAPDAPSAQVGYWTAAHARGRSVAPRALRAVTDWAFATFGGAGLECLELLHQVDNLASCRVAQKCGYAFAALLPAAPPAFPRDGHLHMRT</sequence>
<dbReference type="GO" id="GO:1990189">
    <property type="term" value="F:protein N-terminal-serine acetyltransferase activity"/>
    <property type="evidence" value="ECO:0007669"/>
    <property type="project" value="TreeGrafter"/>
</dbReference>
<name>A0AB39PIZ9_9ACTN</name>
<reference evidence="2" key="1">
    <citation type="submission" date="2024-07" db="EMBL/GenBank/DDBJ databases">
        <authorList>
            <person name="Yu S.T."/>
        </authorList>
    </citation>
    <scope>NUCLEOTIDE SEQUENCE</scope>
    <source>
        <strain evidence="2">R21</strain>
    </source>
</reference>
<evidence type="ECO:0000313" key="2">
    <source>
        <dbReference type="EMBL" id="XDQ30715.1"/>
    </source>
</evidence>